<gene>
    <name evidence="3" type="ORF">JWV37_00725</name>
</gene>
<dbReference type="RefSeq" id="WP_205457725.1">
    <property type="nucleotide sequence ID" value="NZ_JAFHKK010000001.1"/>
</dbReference>
<proteinExistence type="predicted"/>
<dbReference type="InterPro" id="IPR011990">
    <property type="entry name" value="TPR-like_helical_dom_sf"/>
</dbReference>
<dbReference type="PROSITE" id="PS50005">
    <property type="entry name" value="TPR"/>
    <property type="match status" value="1"/>
</dbReference>
<dbReference type="Pfam" id="PF13432">
    <property type="entry name" value="TPR_16"/>
    <property type="match status" value="1"/>
</dbReference>
<dbReference type="SUPFAM" id="SSF48452">
    <property type="entry name" value="TPR-like"/>
    <property type="match status" value="1"/>
</dbReference>
<keyword evidence="4" id="KW-1185">Reference proteome</keyword>
<name>A0ABS2WNT7_9BACT</name>
<feature type="repeat" description="TPR" evidence="1">
    <location>
        <begin position="108"/>
        <end position="141"/>
    </location>
</feature>
<evidence type="ECO:0000256" key="2">
    <source>
        <dbReference type="SAM" id="Phobius"/>
    </source>
</evidence>
<protein>
    <submittedName>
        <fullName evidence="3">Tetratricopeptide repeat protein</fullName>
    </submittedName>
</protein>
<dbReference type="InterPro" id="IPR019734">
    <property type="entry name" value="TPR_rpt"/>
</dbReference>
<dbReference type="SMART" id="SM00028">
    <property type="entry name" value="TPR"/>
    <property type="match status" value="2"/>
</dbReference>
<organism evidence="3 4">
    <name type="scientific">Sulfurospirillum tamanense</name>
    <dbReference type="NCBI Taxonomy" id="2813362"/>
    <lineage>
        <taxon>Bacteria</taxon>
        <taxon>Pseudomonadati</taxon>
        <taxon>Campylobacterota</taxon>
        <taxon>Epsilonproteobacteria</taxon>
        <taxon>Campylobacterales</taxon>
        <taxon>Sulfurospirillaceae</taxon>
        <taxon>Sulfurospirillum</taxon>
    </lineage>
</organism>
<dbReference type="Gene3D" id="1.25.40.10">
    <property type="entry name" value="Tetratricopeptide repeat domain"/>
    <property type="match status" value="1"/>
</dbReference>
<comment type="caution">
    <text evidence="3">The sequence shown here is derived from an EMBL/GenBank/DDBJ whole genome shotgun (WGS) entry which is preliminary data.</text>
</comment>
<reference evidence="4" key="1">
    <citation type="submission" date="2021-02" db="EMBL/GenBank/DDBJ databases">
        <title>Sulfurospirillum tamanensis sp. nov.</title>
        <authorList>
            <person name="Merkel A.Y."/>
        </authorList>
    </citation>
    <scope>NUCLEOTIDE SEQUENCE [LARGE SCALE GENOMIC DNA]</scope>
    <source>
        <strain evidence="4">T05b</strain>
    </source>
</reference>
<dbReference type="Proteomes" id="UP000703590">
    <property type="component" value="Unassembled WGS sequence"/>
</dbReference>
<dbReference type="Pfam" id="PF13176">
    <property type="entry name" value="TPR_7"/>
    <property type="match status" value="1"/>
</dbReference>
<sequence length="345" mass="39957">MEPFFIEYRDPMFGIILLFTFVFIIAFVNYWWGVFKSKEEKQSIEQFIKRFEITTDEDGYKKLLEDFAVPTESLGLLAHSYTKSGDFEKAIGVYLLALKRVKNREEKQYILTELGTTYFKAGFLRRASEVFLEALRLYPRNKTALKYLTVSYEKLKEFDRSLEALDALEEMGADVEAQKAYVKAKGILADKSLTNEVKLAALRELKEKFALAQRMVFEFWLKYDLPIDWEEVGTFEVMKIVDLLWYLDPYLVRPEAVTAPLARAVFKARGYAITSDACEVFELEVLGKLQEAGYKNAGLSFSYFCDACKQTFPVHFYRCPSCHALGSVNIEPIITKERLETHLPF</sequence>
<keyword evidence="2" id="KW-0812">Transmembrane</keyword>
<evidence type="ECO:0000313" key="3">
    <source>
        <dbReference type="EMBL" id="MBN2963292.1"/>
    </source>
</evidence>
<feature type="transmembrane region" description="Helical" evidence="2">
    <location>
        <begin position="12"/>
        <end position="32"/>
    </location>
</feature>
<evidence type="ECO:0000313" key="4">
    <source>
        <dbReference type="Proteomes" id="UP000703590"/>
    </source>
</evidence>
<dbReference type="EMBL" id="JAFHKK010000001">
    <property type="protein sequence ID" value="MBN2963292.1"/>
    <property type="molecule type" value="Genomic_DNA"/>
</dbReference>
<accession>A0ABS2WNT7</accession>
<reference evidence="3 4" key="2">
    <citation type="submission" date="2021-02" db="EMBL/GenBank/DDBJ databases">
        <title>Sulfurospirillum tamanensis sp. nov.</title>
        <authorList>
            <person name="Frolova A."/>
            <person name="Merkel A."/>
            <person name="Slobodkin A."/>
        </authorList>
    </citation>
    <scope>NUCLEOTIDE SEQUENCE [LARGE SCALE GENOMIC DNA]</scope>
    <source>
        <strain evidence="3 4">T05b</strain>
    </source>
</reference>
<keyword evidence="2" id="KW-0472">Membrane</keyword>
<evidence type="ECO:0000256" key="1">
    <source>
        <dbReference type="PROSITE-ProRule" id="PRU00339"/>
    </source>
</evidence>
<keyword evidence="2" id="KW-1133">Transmembrane helix</keyword>
<keyword evidence="1" id="KW-0802">TPR repeat</keyword>